<feature type="transmembrane region" description="Helical" evidence="2">
    <location>
        <begin position="48"/>
        <end position="70"/>
    </location>
</feature>
<name>A0A2K6F5N8_PROCO</name>
<gene>
    <name evidence="4" type="primary">CXorf66</name>
</gene>
<organism evidence="4 5">
    <name type="scientific">Propithecus coquereli</name>
    <name type="common">Coquerel's sifaka</name>
    <name type="synonym">Propithecus verreauxi coquereli</name>
    <dbReference type="NCBI Taxonomy" id="379532"/>
    <lineage>
        <taxon>Eukaryota</taxon>
        <taxon>Metazoa</taxon>
        <taxon>Chordata</taxon>
        <taxon>Craniata</taxon>
        <taxon>Vertebrata</taxon>
        <taxon>Euteleostomi</taxon>
        <taxon>Mammalia</taxon>
        <taxon>Eutheria</taxon>
        <taxon>Euarchontoglires</taxon>
        <taxon>Primates</taxon>
        <taxon>Strepsirrhini</taxon>
        <taxon>Lemuriformes</taxon>
        <taxon>Indriidae</taxon>
        <taxon>Propithecus</taxon>
    </lineage>
</organism>
<dbReference type="STRING" id="379532.ENSPCOP00000009310"/>
<feature type="compositionally biased region" description="Low complexity" evidence="1">
    <location>
        <begin position="96"/>
        <end position="107"/>
    </location>
</feature>
<sequence>MNLFIYILLLSIWTYNCLKTNQSDVSSTTGAKPFESMETKMDSFRRRLLIIVIGIMIIAFISTCFCFLHFNCMSDEAPKAGMIKKEGAAAKKSRSSKMSFSESKTASLCNQEKQPMLSTVDRLSRPLSSDNSSIPSSTENLIKSSSPKKLSKPSSSKKLFRSSHLEKSYRKRSLKKPCKLSHAPKLVSPFSPDKSAGLQYPAKPLSKTPCPPFPQNEILPSKSSRLQKLAKPPRRLKRSVNIGKAALLSRPQLANTCQCYEERCLVCKTFSEPLVNDISEAKKKQAQNLPVSSNVKSFPGSFDKVDSRDNTYHDNNMSDSDMMTYNSADDSDREITIICNVRQNEVIFKETPNN</sequence>
<dbReference type="Ensembl" id="ENSPCOT00000019876.1">
    <property type="protein sequence ID" value="ENSPCOP00000009310.1"/>
    <property type="gene ID" value="ENSPCOG00000016018.1"/>
</dbReference>
<feature type="compositionally biased region" description="Low complexity" evidence="1">
    <location>
        <begin position="125"/>
        <end position="157"/>
    </location>
</feature>
<protein>
    <submittedName>
        <fullName evidence="4">Chromosome X open reading frame 66</fullName>
    </submittedName>
</protein>
<dbReference type="KEGG" id="pcoq:105827224"/>
<evidence type="ECO:0000256" key="3">
    <source>
        <dbReference type="SAM" id="SignalP"/>
    </source>
</evidence>
<dbReference type="Proteomes" id="UP000233160">
    <property type="component" value="Unassembled WGS sequence"/>
</dbReference>
<feature type="region of interest" description="Disordered" evidence="1">
    <location>
        <begin position="94"/>
        <end position="178"/>
    </location>
</feature>
<reference evidence="4" key="2">
    <citation type="submission" date="2025-09" db="UniProtKB">
        <authorList>
            <consortium name="Ensembl"/>
        </authorList>
    </citation>
    <scope>IDENTIFICATION</scope>
</reference>
<dbReference type="GeneTree" id="ENSGT00390000004226"/>
<dbReference type="PANTHER" id="PTHR37340">
    <property type="entry name" value="GENE 7073-RELATED"/>
    <property type="match status" value="1"/>
</dbReference>
<evidence type="ECO:0000256" key="2">
    <source>
        <dbReference type="SAM" id="Phobius"/>
    </source>
</evidence>
<feature type="compositionally biased region" description="Polar residues" evidence="1">
    <location>
        <begin position="108"/>
        <end position="117"/>
    </location>
</feature>
<feature type="signal peptide" evidence="3">
    <location>
        <begin position="1"/>
        <end position="18"/>
    </location>
</feature>
<accession>A0A2K6F5N8</accession>
<dbReference type="InterPro" id="IPR038873">
    <property type="entry name" value="CXorf66"/>
</dbReference>
<feature type="compositionally biased region" description="Basic residues" evidence="1">
    <location>
        <begin position="169"/>
        <end position="178"/>
    </location>
</feature>
<evidence type="ECO:0000313" key="5">
    <source>
        <dbReference type="Proteomes" id="UP000233160"/>
    </source>
</evidence>
<keyword evidence="2" id="KW-1133">Transmembrane helix</keyword>
<evidence type="ECO:0000313" key="4">
    <source>
        <dbReference type="Ensembl" id="ENSPCOP00000009310.1"/>
    </source>
</evidence>
<feature type="chain" id="PRO_5014381810" evidence="3">
    <location>
        <begin position="19"/>
        <end position="354"/>
    </location>
</feature>
<keyword evidence="2" id="KW-0472">Membrane</keyword>
<keyword evidence="5" id="KW-1185">Reference proteome</keyword>
<keyword evidence="2" id="KW-0812">Transmembrane</keyword>
<proteinExistence type="predicted"/>
<dbReference type="OrthoDB" id="9837811at2759"/>
<reference evidence="4" key="1">
    <citation type="submission" date="2025-08" db="UniProtKB">
        <authorList>
            <consortium name="Ensembl"/>
        </authorList>
    </citation>
    <scope>IDENTIFICATION</scope>
</reference>
<keyword evidence="3" id="KW-0732">Signal</keyword>
<evidence type="ECO:0000256" key="1">
    <source>
        <dbReference type="SAM" id="MobiDB-lite"/>
    </source>
</evidence>
<dbReference type="AlphaFoldDB" id="A0A2K6F5N8"/>
<dbReference type="PANTHER" id="PTHR37340:SF1">
    <property type="entry name" value="GENE 7073-RELATED"/>
    <property type="match status" value="1"/>
</dbReference>
<dbReference type="OMA" id="KYYSEVD"/>